<dbReference type="EMBL" id="CAJPDR010001207">
    <property type="protein sequence ID" value="CAF9943726.1"/>
    <property type="molecule type" value="Genomic_DNA"/>
</dbReference>
<evidence type="ECO:0000256" key="2">
    <source>
        <dbReference type="SAM" id="SignalP"/>
    </source>
</evidence>
<feature type="signal peptide" evidence="2">
    <location>
        <begin position="1"/>
        <end position="21"/>
    </location>
</feature>
<name>A0A8H3PKB5_9LECA</name>
<keyword evidence="2" id="KW-0732">Signal</keyword>
<feature type="chain" id="PRO_5034873124" evidence="2">
    <location>
        <begin position="22"/>
        <end position="233"/>
    </location>
</feature>
<keyword evidence="4" id="KW-1185">Reference proteome</keyword>
<comment type="caution">
    <text evidence="3">The sequence shown here is derived from an EMBL/GenBank/DDBJ whole genome shotgun (WGS) entry which is preliminary data.</text>
</comment>
<gene>
    <name evidence="3" type="ORF">ALECFALPRED_001113</name>
</gene>
<evidence type="ECO:0000313" key="3">
    <source>
        <dbReference type="EMBL" id="CAF9943726.1"/>
    </source>
</evidence>
<protein>
    <submittedName>
        <fullName evidence="3">Uncharacterized protein</fullName>
    </submittedName>
</protein>
<feature type="region of interest" description="Disordered" evidence="1">
    <location>
        <begin position="44"/>
        <end position="84"/>
    </location>
</feature>
<organism evidence="3 4">
    <name type="scientific">Alectoria fallacina</name>
    <dbReference type="NCBI Taxonomy" id="1903189"/>
    <lineage>
        <taxon>Eukaryota</taxon>
        <taxon>Fungi</taxon>
        <taxon>Dikarya</taxon>
        <taxon>Ascomycota</taxon>
        <taxon>Pezizomycotina</taxon>
        <taxon>Lecanoromycetes</taxon>
        <taxon>OSLEUM clade</taxon>
        <taxon>Lecanoromycetidae</taxon>
        <taxon>Lecanorales</taxon>
        <taxon>Lecanorineae</taxon>
        <taxon>Parmeliaceae</taxon>
        <taxon>Alectoria</taxon>
    </lineage>
</organism>
<sequence>MLVQTCWFSSLLFIVSATAHAYPPAGLKPRYLVTGTGISLPSTISPPYPSGTASGTSVTTGSTYPTSPAQTNSSTTTSTPTPTPTSSEFFYLVAADTGTDSDGDYVSIGADDPGLLVLYLGSVPNQVASFSTFSINADGTLQNEFAGGIASIFPGGKYQTLMFTNEANAEANGDIISFCQIVGGALTCQTGADTVFSICPSQVIDGTVVGGNVNVGPTTQPGCNPLTLLVVPV</sequence>
<proteinExistence type="predicted"/>
<reference evidence="3" key="1">
    <citation type="submission" date="2021-03" db="EMBL/GenBank/DDBJ databases">
        <authorList>
            <person name="Tagirdzhanova G."/>
        </authorList>
    </citation>
    <scope>NUCLEOTIDE SEQUENCE</scope>
</reference>
<dbReference type="Proteomes" id="UP000664203">
    <property type="component" value="Unassembled WGS sequence"/>
</dbReference>
<evidence type="ECO:0000256" key="1">
    <source>
        <dbReference type="SAM" id="MobiDB-lite"/>
    </source>
</evidence>
<accession>A0A8H3PKB5</accession>
<dbReference type="OrthoDB" id="5382698at2759"/>
<evidence type="ECO:0000313" key="4">
    <source>
        <dbReference type="Proteomes" id="UP000664203"/>
    </source>
</evidence>
<feature type="compositionally biased region" description="Low complexity" evidence="1">
    <location>
        <begin position="50"/>
        <end position="84"/>
    </location>
</feature>
<dbReference type="AlphaFoldDB" id="A0A8H3PKB5"/>